<dbReference type="Proteomes" id="UP000266385">
    <property type="component" value="Unassembled WGS sequence"/>
</dbReference>
<protein>
    <submittedName>
        <fullName evidence="1">Uncharacterized protein</fullName>
    </submittedName>
</protein>
<dbReference type="AlphaFoldDB" id="A0A399RAF4"/>
<evidence type="ECO:0000313" key="2">
    <source>
        <dbReference type="Proteomes" id="UP000266385"/>
    </source>
</evidence>
<keyword evidence="2" id="KW-1185">Reference proteome</keyword>
<gene>
    <name evidence="1" type="ORF">D1223_13680</name>
</gene>
<comment type="caution">
    <text evidence="1">The sequence shown here is derived from an EMBL/GenBank/DDBJ whole genome shotgun (WGS) entry which is preliminary data.</text>
</comment>
<evidence type="ECO:0000313" key="1">
    <source>
        <dbReference type="EMBL" id="RIJ28430.1"/>
    </source>
</evidence>
<accession>A0A399RAF4</accession>
<organism evidence="1 2">
    <name type="scientific">Henriciella mobilis</name>
    <dbReference type="NCBI Taxonomy" id="2305467"/>
    <lineage>
        <taxon>Bacteria</taxon>
        <taxon>Pseudomonadati</taxon>
        <taxon>Pseudomonadota</taxon>
        <taxon>Alphaproteobacteria</taxon>
        <taxon>Hyphomonadales</taxon>
        <taxon>Hyphomonadaceae</taxon>
        <taxon>Henriciella</taxon>
    </lineage>
</organism>
<dbReference type="EMBL" id="QWFX01000013">
    <property type="protein sequence ID" value="RIJ28430.1"/>
    <property type="molecule type" value="Genomic_DNA"/>
</dbReference>
<reference evidence="1 2" key="1">
    <citation type="submission" date="2018-08" db="EMBL/GenBank/DDBJ databases">
        <title>Henriciella mobilis sp. nov., isolated from seawater.</title>
        <authorList>
            <person name="Cheng H."/>
            <person name="Wu Y.-H."/>
            <person name="Xu X.-W."/>
            <person name="Guo L.-L."/>
        </authorList>
    </citation>
    <scope>NUCLEOTIDE SEQUENCE [LARGE SCALE GENOMIC DNA]</scope>
    <source>
        <strain evidence="1 2">JN25</strain>
    </source>
</reference>
<sequence length="75" mass="8380">MRRCIPCKPFEVIEDDDIVLVLLRIEICQKRHHAGALQIISAPCDGVGKDRLNVIAFLCSILTAPMLLRVQPITV</sequence>
<name>A0A399RAF4_9PROT</name>
<proteinExistence type="predicted"/>